<evidence type="ECO:0000313" key="10">
    <source>
        <dbReference type="EMBL" id="SKA77982.1"/>
    </source>
</evidence>
<dbReference type="PRINTS" id="PR00145">
    <property type="entry name" value="ARGSUCLYASE"/>
</dbReference>
<dbReference type="STRING" id="1121449.SAMN02745704_01071"/>
<evidence type="ECO:0000256" key="2">
    <source>
        <dbReference type="ARBA" id="ARBA00004941"/>
    </source>
</evidence>
<dbReference type="UniPathway" id="UPA00068">
    <property type="reaction ID" value="UER00114"/>
</dbReference>
<dbReference type="GO" id="GO:0005829">
    <property type="term" value="C:cytosol"/>
    <property type="evidence" value="ECO:0007669"/>
    <property type="project" value="TreeGrafter"/>
</dbReference>
<feature type="domain" description="Fumarate lyase N-terminal" evidence="8">
    <location>
        <begin position="9"/>
        <end position="303"/>
    </location>
</feature>
<protein>
    <recommendedName>
        <fullName evidence="3 7">Argininosuccinate lyase</fullName>
        <shortName evidence="7">ASAL</shortName>
        <ecNumber evidence="3 7">4.3.2.1</ecNumber>
    </recommendedName>
    <alternativeName>
        <fullName evidence="7">Arginosuccinase</fullName>
    </alternativeName>
</protein>
<comment type="catalytic activity">
    <reaction evidence="1 7">
        <text>2-(N(omega)-L-arginino)succinate = fumarate + L-arginine</text>
        <dbReference type="Rhea" id="RHEA:24020"/>
        <dbReference type="ChEBI" id="CHEBI:29806"/>
        <dbReference type="ChEBI" id="CHEBI:32682"/>
        <dbReference type="ChEBI" id="CHEBI:57472"/>
        <dbReference type="EC" id="4.3.2.1"/>
    </reaction>
</comment>
<dbReference type="Gene3D" id="1.20.200.10">
    <property type="entry name" value="Fumarase/aspartase (Central domain)"/>
    <property type="match status" value="1"/>
</dbReference>
<dbReference type="OrthoDB" id="9769623at2"/>
<dbReference type="InterPro" id="IPR020557">
    <property type="entry name" value="Fumarate_lyase_CS"/>
</dbReference>
<sequence>MADKKLWGGRFKEGTSASVEAYTESVSYDWRLYREDIAGSQAHARMLARQGVISGDEAETLCRGLEQVRAEIDAGDFQWKVELEDVHMNIEARLTEIVGPVGGKLHTGRSRNDQIGVDFRLHVNRSLKEWSELLAGLVNVLVHRAKEHQDTLLPGCTHLQPAQAVSLAQHLLAYACMFRRDHERVADCLKRVRVSPLGAAALSGTTYPLDPASAAMDLGFDRAFENSMDAVSDRDFAVEAIGAGSLIMAHLSRLCEELILWANPQFGYIRLPDAYSTGSSIMPQKKNPDICELMRGKTGRVYGSLMGMLTLLKGLPMTYNRDLQEDKEPFFDVDRTVGASVGIMADMLDQVEFVPQAMERALEAGFLNATELADYLVGRGMPFRQAHHASGACVALAESLGCGLAELSVEQMREAGAGVDEDVYAVLSYRASVQRRVSPGGTGPDSVREQLRVFDDWLAQHLG</sequence>
<comment type="pathway">
    <text evidence="2 7">Amino-acid biosynthesis; L-arginine biosynthesis; L-arginine from L-ornithine and carbamoyl phosphate: step 3/3.</text>
</comment>
<dbReference type="PRINTS" id="PR00149">
    <property type="entry name" value="FUMRATELYASE"/>
</dbReference>
<dbReference type="FunFam" id="1.20.200.10:FF:000015">
    <property type="entry name" value="argininosuccinate lyase isoform X2"/>
    <property type="match status" value="1"/>
</dbReference>
<gene>
    <name evidence="7" type="primary">argH</name>
    <name evidence="10" type="ORF">SAMN02745704_01071</name>
</gene>
<keyword evidence="4 7" id="KW-0055">Arginine biosynthesis</keyword>
<dbReference type="SUPFAM" id="SSF48557">
    <property type="entry name" value="L-aspartase-like"/>
    <property type="match status" value="1"/>
</dbReference>
<dbReference type="GO" id="GO:0042450">
    <property type="term" value="P:L-arginine biosynthetic process via ornithine"/>
    <property type="evidence" value="ECO:0007669"/>
    <property type="project" value="UniProtKB-UniRule"/>
</dbReference>
<keyword evidence="6 7" id="KW-0456">Lyase</keyword>
<name>A0A1T4WKX1_9BACT</name>
<reference evidence="10 11" key="1">
    <citation type="submission" date="2017-02" db="EMBL/GenBank/DDBJ databases">
        <authorList>
            <person name="Peterson S.W."/>
        </authorList>
    </citation>
    <scope>NUCLEOTIDE SEQUENCE [LARGE SCALE GENOMIC DNA]</scope>
    <source>
        <strain evidence="10 11">DSM 16080</strain>
    </source>
</reference>
<evidence type="ECO:0000256" key="6">
    <source>
        <dbReference type="ARBA" id="ARBA00023239"/>
    </source>
</evidence>
<dbReference type="Gene3D" id="1.10.275.10">
    <property type="entry name" value="Fumarase/aspartase (N-terminal domain)"/>
    <property type="match status" value="1"/>
</dbReference>
<keyword evidence="5 7" id="KW-0028">Amino-acid biosynthesis</keyword>
<dbReference type="EMBL" id="FUYC01000003">
    <property type="protein sequence ID" value="SKA77982.1"/>
    <property type="molecule type" value="Genomic_DNA"/>
</dbReference>
<evidence type="ECO:0000259" key="8">
    <source>
        <dbReference type="Pfam" id="PF00206"/>
    </source>
</evidence>
<evidence type="ECO:0000256" key="4">
    <source>
        <dbReference type="ARBA" id="ARBA00022571"/>
    </source>
</evidence>
<keyword evidence="11" id="KW-1185">Reference proteome</keyword>
<dbReference type="GO" id="GO:0004056">
    <property type="term" value="F:argininosuccinate lyase activity"/>
    <property type="evidence" value="ECO:0007669"/>
    <property type="project" value="UniProtKB-UniRule"/>
</dbReference>
<organism evidence="10 11">
    <name type="scientific">Paucidesulfovibrio gracilis DSM 16080</name>
    <dbReference type="NCBI Taxonomy" id="1121449"/>
    <lineage>
        <taxon>Bacteria</taxon>
        <taxon>Pseudomonadati</taxon>
        <taxon>Thermodesulfobacteriota</taxon>
        <taxon>Desulfovibrionia</taxon>
        <taxon>Desulfovibrionales</taxon>
        <taxon>Desulfovibrionaceae</taxon>
        <taxon>Paucidesulfovibrio</taxon>
    </lineage>
</organism>
<dbReference type="InterPro" id="IPR029419">
    <property type="entry name" value="Arg_succ_lyase_C"/>
</dbReference>
<proteinExistence type="inferred from homology"/>
<evidence type="ECO:0000259" key="9">
    <source>
        <dbReference type="Pfam" id="PF14698"/>
    </source>
</evidence>
<dbReference type="FunFam" id="1.10.275.10:FF:000002">
    <property type="entry name" value="Argininosuccinate lyase"/>
    <property type="match status" value="1"/>
</dbReference>
<dbReference type="InterPro" id="IPR022761">
    <property type="entry name" value="Fumarate_lyase_N"/>
</dbReference>
<dbReference type="Pfam" id="PF00206">
    <property type="entry name" value="Lyase_1"/>
    <property type="match status" value="1"/>
</dbReference>
<comment type="subcellular location">
    <subcellularLocation>
        <location evidence="7">Cytoplasm</location>
    </subcellularLocation>
</comment>
<dbReference type="PANTHER" id="PTHR43814">
    <property type="entry name" value="ARGININOSUCCINATE LYASE"/>
    <property type="match status" value="1"/>
</dbReference>
<dbReference type="RefSeq" id="WP_078716644.1">
    <property type="nucleotide sequence ID" value="NZ_FUYC01000003.1"/>
</dbReference>
<feature type="domain" description="Argininosuccinate lyase C-terminal" evidence="9">
    <location>
        <begin position="366"/>
        <end position="434"/>
    </location>
</feature>
<dbReference type="EC" id="4.3.2.1" evidence="3 7"/>
<evidence type="ECO:0000256" key="5">
    <source>
        <dbReference type="ARBA" id="ARBA00022605"/>
    </source>
</evidence>
<dbReference type="HAMAP" id="MF_00006">
    <property type="entry name" value="Arg_succ_lyase"/>
    <property type="match status" value="1"/>
</dbReference>
<evidence type="ECO:0000256" key="3">
    <source>
        <dbReference type="ARBA" id="ARBA00012338"/>
    </source>
</evidence>
<dbReference type="InterPro" id="IPR024083">
    <property type="entry name" value="Fumarase/histidase_N"/>
</dbReference>
<evidence type="ECO:0000256" key="7">
    <source>
        <dbReference type="HAMAP-Rule" id="MF_00006"/>
    </source>
</evidence>
<dbReference type="Pfam" id="PF14698">
    <property type="entry name" value="ASL_C2"/>
    <property type="match status" value="1"/>
</dbReference>
<keyword evidence="7" id="KW-0963">Cytoplasm</keyword>
<dbReference type="PROSITE" id="PS00163">
    <property type="entry name" value="FUMARATE_LYASES"/>
    <property type="match status" value="1"/>
</dbReference>
<dbReference type="Proteomes" id="UP000190027">
    <property type="component" value="Unassembled WGS sequence"/>
</dbReference>
<dbReference type="InterPro" id="IPR009049">
    <property type="entry name" value="Argininosuccinate_lyase"/>
</dbReference>
<dbReference type="PANTHER" id="PTHR43814:SF1">
    <property type="entry name" value="ARGININOSUCCINATE LYASE"/>
    <property type="match status" value="1"/>
</dbReference>
<dbReference type="AlphaFoldDB" id="A0A1T4WKX1"/>
<dbReference type="InterPro" id="IPR008948">
    <property type="entry name" value="L-Aspartase-like"/>
</dbReference>
<dbReference type="FunFam" id="1.10.40.30:FF:000001">
    <property type="entry name" value="Argininosuccinate lyase"/>
    <property type="match status" value="1"/>
</dbReference>
<dbReference type="InterPro" id="IPR000362">
    <property type="entry name" value="Fumarate_lyase_fam"/>
</dbReference>
<accession>A0A1T4WKX1</accession>
<dbReference type="CDD" id="cd01359">
    <property type="entry name" value="Argininosuccinate_lyase"/>
    <property type="match status" value="1"/>
</dbReference>
<dbReference type="NCBIfam" id="TIGR00838">
    <property type="entry name" value="argH"/>
    <property type="match status" value="1"/>
</dbReference>
<comment type="similarity">
    <text evidence="7">Belongs to the lyase 1 family. Argininosuccinate lyase subfamily.</text>
</comment>
<evidence type="ECO:0000256" key="1">
    <source>
        <dbReference type="ARBA" id="ARBA00000985"/>
    </source>
</evidence>
<dbReference type="Gene3D" id="1.10.40.30">
    <property type="entry name" value="Fumarase/aspartase (C-terminal domain)"/>
    <property type="match status" value="1"/>
</dbReference>
<evidence type="ECO:0000313" key="11">
    <source>
        <dbReference type="Proteomes" id="UP000190027"/>
    </source>
</evidence>